<organism evidence="1 2">
    <name type="scientific">Chaenocephalus aceratus</name>
    <name type="common">Blackfin icefish</name>
    <name type="synonym">Chaenichthys aceratus</name>
    <dbReference type="NCBI Taxonomy" id="36190"/>
    <lineage>
        <taxon>Eukaryota</taxon>
        <taxon>Metazoa</taxon>
        <taxon>Chordata</taxon>
        <taxon>Craniata</taxon>
        <taxon>Vertebrata</taxon>
        <taxon>Euteleostomi</taxon>
        <taxon>Actinopterygii</taxon>
        <taxon>Neopterygii</taxon>
        <taxon>Teleostei</taxon>
        <taxon>Neoteleostei</taxon>
        <taxon>Acanthomorphata</taxon>
        <taxon>Eupercaria</taxon>
        <taxon>Perciformes</taxon>
        <taxon>Notothenioidei</taxon>
        <taxon>Channichthyidae</taxon>
        <taxon>Chaenocephalus</taxon>
    </lineage>
</organism>
<keyword evidence="2" id="KW-1185">Reference proteome</keyword>
<comment type="caution">
    <text evidence="1">The sequence shown here is derived from an EMBL/GenBank/DDBJ whole genome shotgun (WGS) entry which is preliminary data.</text>
</comment>
<name>A0ACB9XGV8_CHAAC</name>
<dbReference type="Proteomes" id="UP001057452">
    <property type="component" value="Chromosome 6"/>
</dbReference>
<gene>
    <name evidence="1" type="ORF">KUCAC02_021482</name>
</gene>
<protein>
    <submittedName>
        <fullName evidence="1">Uncharacterized protein</fullName>
    </submittedName>
</protein>
<dbReference type="EMBL" id="CM043790">
    <property type="protein sequence ID" value="KAI4825816.1"/>
    <property type="molecule type" value="Genomic_DNA"/>
</dbReference>
<reference evidence="1" key="1">
    <citation type="submission" date="2022-05" db="EMBL/GenBank/DDBJ databases">
        <title>Chromosome-level genome of Chaenocephalus aceratus.</title>
        <authorList>
            <person name="Park H."/>
        </authorList>
    </citation>
    <scope>NUCLEOTIDE SEQUENCE</scope>
    <source>
        <strain evidence="1">KU_202001</strain>
    </source>
</reference>
<proteinExistence type="predicted"/>
<evidence type="ECO:0000313" key="1">
    <source>
        <dbReference type="EMBL" id="KAI4825816.1"/>
    </source>
</evidence>
<accession>A0ACB9XGV8</accession>
<sequence>MCGAANHLSTLSLQCDKRIDDEMRGGRNVKIKLVQQQKKWQVSEAVSGEGTSSRVKGFLAEMKKSLSQCNFEQIVQTLQTYKKTDDLDGLLTDTAVLTEDANTYSLLHGLYQFIRPHHKQRFDERCKDLTGGGCGYEPSHSLSVEEKKKALLNSAAVRRPAVGVTPPPSTCSQLNTEQLNEGGLHLSQRPLTGSAPKTEAHASFQADVKKAIGAEKTALLLQAIQSYKRSACYEALVGTAVSLFTERDQDFQLLVRFGSFIPPRHKKQYKEMLQALAGQSSSAEVPAVSEDEQGHASSSPPLKTQSKISSFFSSSQRK</sequence>
<evidence type="ECO:0000313" key="2">
    <source>
        <dbReference type="Proteomes" id="UP001057452"/>
    </source>
</evidence>